<gene>
    <name evidence="1" type="ORF">RDB_LOCUS109388</name>
</gene>
<reference evidence="1" key="1">
    <citation type="submission" date="2021-01" db="EMBL/GenBank/DDBJ databases">
        <authorList>
            <person name="Kaushik A."/>
        </authorList>
    </citation>
    <scope>NUCLEOTIDE SEQUENCE</scope>
    <source>
        <strain evidence="1">AG2-2IIIB</strain>
    </source>
</reference>
<name>A0A8H3GYX7_9AGAM</name>
<feature type="non-terminal residue" evidence="1">
    <location>
        <position position="1"/>
    </location>
</feature>
<comment type="caution">
    <text evidence="1">The sequence shown here is derived from an EMBL/GenBank/DDBJ whole genome shotgun (WGS) entry which is preliminary data.</text>
</comment>
<organism evidence="1 2">
    <name type="scientific">Rhizoctonia solani</name>
    <dbReference type="NCBI Taxonomy" id="456999"/>
    <lineage>
        <taxon>Eukaryota</taxon>
        <taxon>Fungi</taxon>
        <taxon>Dikarya</taxon>
        <taxon>Basidiomycota</taxon>
        <taxon>Agaricomycotina</taxon>
        <taxon>Agaricomycetes</taxon>
        <taxon>Cantharellales</taxon>
        <taxon>Ceratobasidiaceae</taxon>
        <taxon>Rhizoctonia</taxon>
    </lineage>
</organism>
<dbReference type="AlphaFoldDB" id="A0A8H3GYX7"/>
<dbReference type="EMBL" id="CAJMWT010003515">
    <property type="protein sequence ID" value="CAE6473387.1"/>
    <property type="molecule type" value="Genomic_DNA"/>
</dbReference>
<evidence type="ECO:0000313" key="1">
    <source>
        <dbReference type="EMBL" id="CAE6473387.1"/>
    </source>
</evidence>
<sequence length="127" mass="14246">EEESEYNGLHYGSRAEAGRLEVLTLGLQSCIDSLYHTITEQEFSMDVETRAILGKCLHIGIQFLKSNRVIPMRPESEASPYVRLFWQTVVTSPEQLSNDILACLGRHLEGQIDLGPVVYSPPSKRPS</sequence>
<proteinExistence type="predicted"/>
<accession>A0A8H3GYX7</accession>
<dbReference type="Proteomes" id="UP000663843">
    <property type="component" value="Unassembled WGS sequence"/>
</dbReference>
<evidence type="ECO:0000313" key="2">
    <source>
        <dbReference type="Proteomes" id="UP000663843"/>
    </source>
</evidence>
<protein>
    <submittedName>
        <fullName evidence="1">Uncharacterized protein</fullName>
    </submittedName>
</protein>